<protein>
    <submittedName>
        <fullName evidence="2">Uncharacterized protein</fullName>
    </submittedName>
</protein>
<feature type="compositionally biased region" description="Low complexity" evidence="1">
    <location>
        <begin position="61"/>
        <end position="73"/>
    </location>
</feature>
<proteinExistence type="predicted"/>
<dbReference type="AlphaFoldDB" id="F5Z574"/>
<evidence type="ECO:0000313" key="3">
    <source>
        <dbReference type="Proteomes" id="UP000000683"/>
    </source>
</evidence>
<dbReference type="RefSeq" id="WP_013785642.1">
    <property type="nucleotide sequence ID" value="NC_015554.1"/>
</dbReference>
<sequence length="279" mass="28438">MAIETSTQGTINSLLSAVPLAGENSTSNTAEEAATTSQSLPSMFAALLSNEEASNDDTSETTDSQSSTTTSQFDTSLLSNLVTDDAISLMQNQLLGALQNNVFAALTAAASTSSTDTATQASSSAATSTTTSTSVEAATTATETTSMFDNMMTSAFGEDGLGLQDGFDALNIVNHLPVVSDIYEATTSSHIAAASSMAGSFLYGGLGGLLYNAVDLTVEGLTGKSISNNLWDAGKQIINGNATTESTGENSLMIDAADGETSSTPASDVYEFVRRQAGG</sequence>
<dbReference type="eggNOG" id="ENOG503192A">
    <property type="taxonomic scope" value="Bacteria"/>
</dbReference>
<reference evidence="2 3" key="1">
    <citation type="journal article" date="2011" name="J. Bacteriol.">
        <title>Complete genome sequence of the polycyclic aromatic hydrocarbon-degrading bacterium Alteromonas sp. strain SN2.</title>
        <authorList>
            <person name="Jin H.M."/>
            <person name="Jeong H."/>
            <person name="Moon E.J."/>
            <person name="Math R.K."/>
            <person name="Lee K."/>
            <person name="Kim H.J."/>
            <person name="Jeon C.O."/>
            <person name="Oh T.K."/>
            <person name="Kim J.F."/>
        </authorList>
    </citation>
    <scope>NUCLEOTIDE SEQUENCE [LARGE SCALE GENOMIC DNA]</scope>
    <source>
        <strain evidence="3">JCM 17741 / KACC 18427 / KCTC 11700BP / SN2</strain>
    </source>
</reference>
<keyword evidence="3" id="KW-1185">Reference proteome</keyword>
<feature type="region of interest" description="Disordered" evidence="1">
    <location>
        <begin position="114"/>
        <end position="137"/>
    </location>
</feature>
<dbReference type="EMBL" id="CP002339">
    <property type="protein sequence ID" value="AEF04720.1"/>
    <property type="molecule type" value="Genomic_DNA"/>
</dbReference>
<feature type="region of interest" description="Disordered" evidence="1">
    <location>
        <begin position="52"/>
        <end position="73"/>
    </location>
</feature>
<gene>
    <name evidence="2" type="ordered locus">ambt_16065</name>
</gene>
<organism evidence="2 3">
    <name type="scientific">Alteromonas naphthalenivorans</name>
    <dbReference type="NCBI Taxonomy" id="715451"/>
    <lineage>
        <taxon>Bacteria</taxon>
        <taxon>Pseudomonadati</taxon>
        <taxon>Pseudomonadota</taxon>
        <taxon>Gammaproteobacteria</taxon>
        <taxon>Alteromonadales</taxon>
        <taxon>Alteromonadaceae</taxon>
        <taxon>Alteromonas/Salinimonas group</taxon>
        <taxon>Alteromonas</taxon>
    </lineage>
</organism>
<evidence type="ECO:0000313" key="2">
    <source>
        <dbReference type="EMBL" id="AEF04720.1"/>
    </source>
</evidence>
<evidence type="ECO:0000256" key="1">
    <source>
        <dbReference type="SAM" id="MobiDB-lite"/>
    </source>
</evidence>
<dbReference type="Proteomes" id="UP000000683">
    <property type="component" value="Chromosome"/>
</dbReference>
<dbReference type="HOGENOM" id="CLU_996186_0_0_6"/>
<accession>F5Z574</accession>
<dbReference type="KEGG" id="alt:ambt_16065"/>
<dbReference type="OrthoDB" id="5769175at2"/>
<name>F5Z574_ALTNA</name>